<organism evidence="1 2">
    <name type="scientific">[Emmonsia] crescens</name>
    <dbReference type="NCBI Taxonomy" id="73230"/>
    <lineage>
        <taxon>Eukaryota</taxon>
        <taxon>Fungi</taxon>
        <taxon>Dikarya</taxon>
        <taxon>Ascomycota</taxon>
        <taxon>Pezizomycotina</taxon>
        <taxon>Eurotiomycetes</taxon>
        <taxon>Eurotiomycetidae</taxon>
        <taxon>Onygenales</taxon>
        <taxon>Ajellomycetaceae</taxon>
        <taxon>Emergomyces</taxon>
    </lineage>
</organism>
<dbReference type="AlphaFoldDB" id="A0A0G2ICH3"/>
<dbReference type="VEuPathDB" id="FungiDB:EMCG_06039"/>
<dbReference type="OrthoDB" id="10449735at2759"/>
<dbReference type="EMBL" id="LCZI01000127">
    <property type="protein sequence ID" value="KKZ68283.1"/>
    <property type="molecule type" value="Genomic_DNA"/>
</dbReference>
<sequence length="246" mass="28119">MTGLPDAGVYPSLTSYKQQLKHPKDAVGLSPTSKAIISAVADDMDPQNEEDEIAPCGWKHIVTRLAILKNQIDHVYLTDEDLDFLGTKLSKLNLEDDNGARFFQPMPRAEYQKIEKQYPDFECRFDYTDSPFHMGMHMASVIVDESLFCGQKMVLSEYSKWRKARPSKYVLEYAHHEFQAPGSTVFYEWRSVKQFGLKPEVWNRLPYCPHQFVVTSHGLHATEVTEGKLTRSEALPLVNYIGPLMA</sequence>
<evidence type="ECO:0000313" key="2">
    <source>
        <dbReference type="Proteomes" id="UP000034164"/>
    </source>
</evidence>
<proteinExistence type="predicted"/>
<gene>
    <name evidence="1" type="ORF">EMCG_06039</name>
</gene>
<comment type="caution">
    <text evidence="1">The sequence shown here is derived from an EMBL/GenBank/DDBJ whole genome shotgun (WGS) entry which is preliminary data.</text>
</comment>
<name>A0A0G2ICH3_9EURO</name>
<protein>
    <submittedName>
        <fullName evidence="1">Uncharacterized protein</fullName>
    </submittedName>
</protein>
<evidence type="ECO:0000313" key="1">
    <source>
        <dbReference type="EMBL" id="KKZ68283.1"/>
    </source>
</evidence>
<dbReference type="Proteomes" id="UP000034164">
    <property type="component" value="Unassembled WGS sequence"/>
</dbReference>
<accession>A0A0G2ICH3</accession>
<reference evidence="2" key="1">
    <citation type="journal article" date="2015" name="PLoS Genet.">
        <title>The dynamic genome and transcriptome of the human fungal pathogen Blastomyces and close relative Emmonsia.</title>
        <authorList>
            <person name="Munoz J.F."/>
            <person name="Gauthier G.M."/>
            <person name="Desjardins C.A."/>
            <person name="Gallo J.E."/>
            <person name="Holder J."/>
            <person name="Sullivan T.D."/>
            <person name="Marty A.J."/>
            <person name="Carmen J.C."/>
            <person name="Chen Z."/>
            <person name="Ding L."/>
            <person name="Gujja S."/>
            <person name="Magrini V."/>
            <person name="Misas E."/>
            <person name="Mitreva M."/>
            <person name="Priest M."/>
            <person name="Saif S."/>
            <person name="Whiston E.A."/>
            <person name="Young S."/>
            <person name="Zeng Q."/>
            <person name="Goldman W.E."/>
            <person name="Mardis E.R."/>
            <person name="Taylor J.W."/>
            <person name="McEwen J.G."/>
            <person name="Clay O.K."/>
            <person name="Klein B.S."/>
            <person name="Cuomo C.A."/>
        </authorList>
    </citation>
    <scope>NUCLEOTIDE SEQUENCE [LARGE SCALE GENOMIC DNA]</scope>
    <source>
        <strain evidence="2">UAMH 3008</strain>
    </source>
</reference>